<feature type="transmembrane region" description="Helical" evidence="9">
    <location>
        <begin position="88"/>
        <end position="112"/>
    </location>
</feature>
<dbReference type="HOGENOM" id="CLU_022869_0_0_2"/>
<dbReference type="PANTHER" id="PTHR43057:SF1">
    <property type="entry name" value="ARSENICAL-RESISTANCE PROTEIN 3"/>
    <property type="match status" value="1"/>
</dbReference>
<evidence type="ECO:0000256" key="5">
    <source>
        <dbReference type="ARBA" id="ARBA00022692"/>
    </source>
</evidence>
<organism evidence="10 11">
    <name type="scientific">Methanothrix soehngenii (strain ATCC 5969 / DSM 3671 / JCM 10134 / NBRC 103675 / OCM 69 / GP-6)</name>
    <name type="common">Methanosaeta concilii</name>
    <dbReference type="NCBI Taxonomy" id="990316"/>
    <lineage>
        <taxon>Archaea</taxon>
        <taxon>Methanobacteriati</taxon>
        <taxon>Methanobacteriota</taxon>
        <taxon>Stenosarchaea group</taxon>
        <taxon>Methanomicrobia</taxon>
        <taxon>Methanotrichales</taxon>
        <taxon>Methanotrichaceae</taxon>
        <taxon>Methanothrix</taxon>
    </lineage>
</organism>
<feature type="transmembrane region" description="Helical" evidence="9">
    <location>
        <begin position="160"/>
        <end position="185"/>
    </location>
</feature>
<dbReference type="InterPro" id="IPR004706">
    <property type="entry name" value="Arsenical-R_Acr3"/>
</dbReference>
<dbReference type="InParanoid" id="F4BT71"/>
<comment type="subcellular location">
    <subcellularLocation>
        <location evidence="1">Cell membrane</location>
        <topology evidence="1">Multi-pass membrane protein</topology>
    </subcellularLocation>
</comment>
<dbReference type="KEGG" id="mcj:MCON_3036"/>
<dbReference type="STRING" id="990316.MCON_3036"/>
<dbReference type="Gene3D" id="1.20.1530.20">
    <property type="match status" value="1"/>
</dbReference>
<dbReference type="Proteomes" id="UP000007807">
    <property type="component" value="Chromosome"/>
</dbReference>
<dbReference type="GO" id="GO:0005886">
    <property type="term" value="C:plasma membrane"/>
    <property type="evidence" value="ECO:0007669"/>
    <property type="project" value="UniProtKB-SubCell"/>
</dbReference>
<keyword evidence="5 9" id="KW-0812">Transmembrane</keyword>
<keyword evidence="8 9" id="KW-0472">Membrane</keyword>
<feature type="transmembrane region" description="Helical" evidence="9">
    <location>
        <begin position="228"/>
        <end position="250"/>
    </location>
</feature>
<evidence type="ECO:0000256" key="9">
    <source>
        <dbReference type="SAM" id="Phobius"/>
    </source>
</evidence>
<dbReference type="PANTHER" id="PTHR43057">
    <property type="entry name" value="ARSENITE EFFLUX TRANSPORTER"/>
    <property type="match status" value="1"/>
</dbReference>
<dbReference type="GO" id="GO:0046685">
    <property type="term" value="P:response to arsenic-containing substance"/>
    <property type="evidence" value="ECO:0007669"/>
    <property type="project" value="UniProtKB-KW"/>
</dbReference>
<proteinExistence type="inferred from homology"/>
<feature type="transmembrane region" description="Helical" evidence="9">
    <location>
        <begin position="325"/>
        <end position="346"/>
    </location>
</feature>
<evidence type="ECO:0000256" key="7">
    <source>
        <dbReference type="ARBA" id="ARBA00022989"/>
    </source>
</evidence>
<feature type="transmembrane region" description="Helical" evidence="9">
    <location>
        <begin position="46"/>
        <end position="68"/>
    </location>
</feature>
<feature type="transmembrane region" description="Helical" evidence="9">
    <location>
        <begin position="295"/>
        <end position="319"/>
    </location>
</feature>
<evidence type="ECO:0000313" key="10">
    <source>
        <dbReference type="EMBL" id="AEB69360.1"/>
    </source>
</evidence>
<dbReference type="GO" id="GO:0015297">
    <property type="term" value="F:antiporter activity"/>
    <property type="evidence" value="ECO:0007669"/>
    <property type="project" value="InterPro"/>
</dbReference>
<dbReference type="FunFam" id="1.20.1530.20:FF:000009">
    <property type="entry name" value="Arsenite transporter, ACR3 family"/>
    <property type="match status" value="1"/>
</dbReference>
<dbReference type="GO" id="GO:0015104">
    <property type="term" value="F:antimonite transmembrane transporter activity"/>
    <property type="evidence" value="ECO:0007669"/>
    <property type="project" value="TreeGrafter"/>
</dbReference>
<reference evidence="10 11" key="1">
    <citation type="journal article" date="2011" name="J. Bacteriol.">
        <title>Complete genome sequence of Methanosaeta concilii, a specialist in aceticlastic methanogenesis.</title>
        <authorList>
            <person name="Barber R.D."/>
            <person name="Zhang L."/>
            <person name="Harnack M."/>
            <person name="Olson M.V."/>
            <person name="Kaul R."/>
            <person name="Ingram-Smith C."/>
            <person name="Smith K.S."/>
        </authorList>
    </citation>
    <scope>NUCLEOTIDE SEQUENCE [LARGE SCALE GENOMIC DNA]</scope>
    <source>
        <strain evidence="11">ATCC 5969 / DSM 3671 / JCM 10134 / NBRC 103675 / OCM 69 / GP-6</strain>
    </source>
</reference>
<evidence type="ECO:0000256" key="1">
    <source>
        <dbReference type="ARBA" id="ARBA00004651"/>
    </source>
</evidence>
<keyword evidence="3" id="KW-0813">Transport</keyword>
<keyword evidence="4" id="KW-1003">Cell membrane</keyword>
<keyword evidence="7 9" id="KW-1133">Transmembrane helix</keyword>
<dbReference type="GO" id="GO:0015105">
    <property type="term" value="F:arsenite transmembrane transporter activity"/>
    <property type="evidence" value="ECO:0007669"/>
    <property type="project" value="TreeGrafter"/>
</dbReference>
<dbReference type="NCBIfam" id="TIGR00832">
    <property type="entry name" value="acr3"/>
    <property type="match status" value="1"/>
</dbReference>
<comment type="similarity">
    <text evidence="2">Belongs to the arsenical resistance-3 (ACR3) (TC 2.A.59) family.</text>
</comment>
<evidence type="ECO:0000256" key="6">
    <source>
        <dbReference type="ARBA" id="ARBA00022849"/>
    </source>
</evidence>
<feature type="transmembrane region" description="Helical" evidence="9">
    <location>
        <begin position="118"/>
        <end position="140"/>
    </location>
</feature>
<feature type="transmembrane region" description="Helical" evidence="9">
    <location>
        <begin position="262"/>
        <end position="283"/>
    </location>
</feature>
<dbReference type="InterPro" id="IPR038770">
    <property type="entry name" value="Na+/solute_symporter_sf"/>
</dbReference>
<dbReference type="AlphaFoldDB" id="F4BT71"/>
<feature type="transmembrane region" description="Helical" evidence="9">
    <location>
        <begin position="197"/>
        <end position="216"/>
    </location>
</feature>
<accession>F4BT71</accession>
<name>F4BT71_METSG</name>
<keyword evidence="6" id="KW-0059">Arsenical resistance</keyword>
<protein>
    <submittedName>
        <fullName evidence="10">Arsenical-resistance protein</fullName>
    </submittedName>
</protein>
<gene>
    <name evidence="10" type="primary">arsB</name>
    <name evidence="10" type="ordered locus">MCON_3036</name>
</gene>
<evidence type="ECO:0000256" key="3">
    <source>
        <dbReference type="ARBA" id="ARBA00022448"/>
    </source>
</evidence>
<evidence type="ECO:0000313" key="11">
    <source>
        <dbReference type="Proteomes" id="UP000007807"/>
    </source>
</evidence>
<evidence type="ECO:0000256" key="2">
    <source>
        <dbReference type="ARBA" id="ARBA00010110"/>
    </source>
</evidence>
<evidence type="ECO:0000256" key="8">
    <source>
        <dbReference type="ARBA" id="ARBA00023136"/>
    </source>
</evidence>
<dbReference type="EMBL" id="CP002565">
    <property type="protein sequence ID" value="AEB69360.1"/>
    <property type="molecule type" value="Genomic_DNA"/>
</dbReference>
<sequence length="370" mass="40402">MSSGSSGSNGMSKGLDFLSRYLTIWIFVAMILGIALGYYAPGITRFILSLQIGTTSIPIAIGLILMMYPPLAKVKYEELGQVFTDRKVLGLSLVQNWIVGPILMFALAVIFLRDSPHLMYGIILIGLARCIAMVIVWNELACGCTEYCAALVGLNSIFQVFFYSIYAYIFITVLPAALGIAAGTAVDVTISQIAESVFIYLGIPFLAGIVTRFSLIQARGKSWYERDFLPRISPLTLVALLFTIVVMFSLKGDYIVQLPLDVVRVAIPLAIYFLLMFSVSFFMSYKLGVSYENTAALSFTAASNNFELAIAVAVGVFGIASQEAFAAVIGPLIEVPVLIALVNVALKLRDRYYPSAPEKIFCESPLKSED</sequence>
<keyword evidence="11" id="KW-1185">Reference proteome</keyword>
<evidence type="ECO:0000256" key="4">
    <source>
        <dbReference type="ARBA" id="ARBA00022475"/>
    </source>
</evidence>
<dbReference type="Pfam" id="PF01758">
    <property type="entry name" value="SBF"/>
    <property type="match status" value="1"/>
</dbReference>
<feature type="transmembrane region" description="Helical" evidence="9">
    <location>
        <begin position="21"/>
        <end position="40"/>
    </location>
</feature>
<dbReference type="InterPro" id="IPR002657">
    <property type="entry name" value="BilAc:Na_symport/Acr3"/>
</dbReference>
<dbReference type="PIRSF" id="PIRSF005508">
    <property type="entry name" value="Acr3"/>
    <property type="match status" value="1"/>
</dbReference>